<feature type="compositionally biased region" description="Polar residues" evidence="3">
    <location>
        <begin position="695"/>
        <end position="736"/>
    </location>
</feature>
<dbReference type="AlphaFoldDB" id="A0A2A2JJW2"/>
<gene>
    <name evidence="5" type="ORF">WR25_00587</name>
</gene>
<feature type="compositionally biased region" description="Basic and acidic residues" evidence="3">
    <location>
        <begin position="928"/>
        <end position="937"/>
    </location>
</feature>
<dbReference type="Gene3D" id="1.10.1240.40">
    <property type="entry name" value="ENT domain"/>
    <property type="match status" value="1"/>
</dbReference>
<feature type="region of interest" description="Disordered" evidence="3">
    <location>
        <begin position="522"/>
        <end position="554"/>
    </location>
</feature>
<evidence type="ECO:0000256" key="1">
    <source>
        <dbReference type="ARBA" id="ARBA00004123"/>
    </source>
</evidence>
<dbReference type="InterPro" id="IPR005491">
    <property type="entry name" value="ENT_dom"/>
</dbReference>
<feature type="region of interest" description="Disordered" evidence="3">
    <location>
        <begin position="347"/>
        <end position="380"/>
    </location>
</feature>
<dbReference type="STRING" id="2018661.A0A2A2JJW2"/>
<feature type="domain" description="ENT" evidence="4">
    <location>
        <begin position="22"/>
        <end position="106"/>
    </location>
</feature>
<evidence type="ECO:0000259" key="4">
    <source>
        <dbReference type="PROSITE" id="PS51138"/>
    </source>
</evidence>
<reference evidence="5 6" key="1">
    <citation type="journal article" date="2017" name="Curr. Biol.">
        <title>Genome architecture and evolution of a unichromosomal asexual nematode.</title>
        <authorList>
            <person name="Fradin H."/>
            <person name="Zegar C."/>
            <person name="Gutwein M."/>
            <person name="Lucas J."/>
            <person name="Kovtun M."/>
            <person name="Corcoran D."/>
            <person name="Baugh L.R."/>
            <person name="Kiontke K."/>
            <person name="Gunsalus K."/>
            <person name="Fitch D.H."/>
            <person name="Piano F."/>
        </authorList>
    </citation>
    <scope>NUCLEOTIDE SEQUENCE [LARGE SCALE GENOMIC DNA]</scope>
    <source>
        <strain evidence="5">PF1309</strain>
    </source>
</reference>
<dbReference type="InterPro" id="IPR036142">
    <property type="entry name" value="ENT_dom-like_sf"/>
</dbReference>
<dbReference type="GO" id="GO:0005654">
    <property type="term" value="C:nucleoplasm"/>
    <property type="evidence" value="ECO:0007669"/>
    <property type="project" value="TreeGrafter"/>
</dbReference>
<evidence type="ECO:0000256" key="2">
    <source>
        <dbReference type="ARBA" id="ARBA00023242"/>
    </source>
</evidence>
<feature type="region of interest" description="Disordered" evidence="3">
    <location>
        <begin position="647"/>
        <end position="741"/>
    </location>
</feature>
<evidence type="ECO:0000313" key="6">
    <source>
        <dbReference type="Proteomes" id="UP000218231"/>
    </source>
</evidence>
<comment type="caution">
    <text evidence="5">The sequence shown here is derived from an EMBL/GenBank/DDBJ whole genome shotgun (WGS) entry which is preliminary data.</text>
</comment>
<feature type="compositionally biased region" description="Low complexity" evidence="3">
    <location>
        <begin position="356"/>
        <end position="375"/>
    </location>
</feature>
<dbReference type="InterPro" id="IPR033482">
    <property type="entry name" value="EMSY"/>
</dbReference>
<dbReference type="SUPFAM" id="SSF158639">
    <property type="entry name" value="ENT-like"/>
    <property type="match status" value="1"/>
</dbReference>
<dbReference type="SMART" id="SM01191">
    <property type="entry name" value="ENT"/>
    <property type="match status" value="1"/>
</dbReference>
<dbReference type="PROSITE" id="PS51138">
    <property type="entry name" value="ENT"/>
    <property type="match status" value="1"/>
</dbReference>
<feature type="compositionally biased region" description="Polar residues" evidence="3">
    <location>
        <begin position="220"/>
        <end position="252"/>
    </location>
</feature>
<evidence type="ECO:0000313" key="5">
    <source>
        <dbReference type="EMBL" id="PAV62020.1"/>
    </source>
</evidence>
<dbReference type="OrthoDB" id="10035579at2759"/>
<dbReference type="PANTHER" id="PTHR16500">
    <property type="entry name" value="BRCA2-INTERACTING TRANSCRIPTIONAL REPRESSOR EMSY"/>
    <property type="match status" value="1"/>
</dbReference>
<sequence length="937" mass="101339">MTDTESSPYRQVMNEDWDEEDCCYILRELELNAFSAIVTAYRAQGRLSQYKETLLDHIKTSLSIPDTKYASELRRVTNDPVLDRVSTKLNPSYNCSLEWLNAHATKEPPLIGDTFSLVPPPSQEFECEDQATSAVANELLSLAQKHNSMTQDEDACLAHLLQMHKEPYVPERARKFLLDSEMRRNDRIVPNETPIYAPPFNAAAVGSAPTKRAQRHESNYTRPGSSTQSQQVQPTDSAASPNPSLISPTSIPTYKRRGDTAGRGRRKRHLQDPRKSPQPSPSEDDIKRINALIANITKNPLASQEVSSSMFSSAPKSAPTPANTPIGCMPSNMPLTVGNAIAQMQRQSPVHTEAISSSQPSKSATSSASLLPKTSTGAIDSSPEAINEFIARISQQVAEEALLNNPVRRRRRAAGSSLGSSRSKERDSDCARARPFVFEPTHNGVKPPRGNPDKRWGSKVARRNPNGLAAHLMSQNHVTHIYQPPRGMQDLNGGGSGMGQGRCISESSDSAALASFSALQSGVPPLTPSHNGRTSPPPFFPDDNHSAMPSTAFGDKDLSHHYKYGTGIDENGPTLLKRPRMSMTTGEYLMQTGALQQSSSRFGIGGLGGTGQHVTPYNRYRTYANQSPSSGRIPVRVLPASASASYLSAKAPTSPPGSSSNLSSTPSDPPYPSRFTERRKPVVTNGRFTPPPLTTPRSVSATPTNQDQLPTDQPSTSTFDPSSIPSPTSNPRSLSTPPEEMKNFPRVVDEKLTNLPGTSKIEIDDLKKEDQVKGILSEAQYLLELASGGQGFSSVSASSASTSALTSPIPQSSSFSVTNGIDPASISLGGDEEKIKKKHLDPETSTALNGTAERGIEEESVEMGTNDVLHLKTAVPQEEALECQNNEKEKEETASDPSGSTSAAPDEANSLEDDVSEFFTSIPPILQQRRDSSNQMV</sequence>
<keyword evidence="6" id="KW-1185">Reference proteome</keyword>
<protein>
    <recommendedName>
        <fullName evidence="4">ENT domain-containing protein</fullName>
    </recommendedName>
</protein>
<dbReference type="GO" id="GO:0006355">
    <property type="term" value="P:regulation of DNA-templated transcription"/>
    <property type="evidence" value="ECO:0007669"/>
    <property type="project" value="InterPro"/>
</dbReference>
<dbReference type="Pfam" id="PF03735">
    <property type="entry name" value="ENT"/>
    <property type="match status" value="1"/>
</dbReference>
<organism evidence="5 6">
    <name type="scientific">Diploscapter pachys</name>
    <dbReference type="NCBI Taxonomy" id="2018661"/>
    <lineage>
        <taxon>Eukaryota</taxon>
        <taxon>Metazoa</taxon>
        <taxon>Ecdysozoa</taxon>
        <taxon>Nematoda</taxon>
        <taxon>Chromadorea</taxon>
        <taxon>Rhabditida</taxon>
        <taxon>Rhabditina</taxon>
        <taxon>Rhabditomorpha</taxon>
        <taxon>Rhabditoidea</taxon>
        <taxon>Rhabditidae</taxon>
        <taxon>Diploscapter</taxon>
    </lineage>
</organism>
<dbReference type="EMBL" id="LIAE01010390">
    <property type="protein sequence ID" value="PAV62020.1"/>
    <property type="molecule type" value="Genomic_DNA"/>
</dbReference>
<evidence type="ECO:0000256" key="3">
    <source>
        <dbReference type="SAM" id="MobiDB-lite"/>
    </source>
</evidence>
<name>A0A2A2JJW2_9BILA</name>
<dbReference type="PANTHER" id="PTHR16500:SF3">
    <property type="entry name" value="BRCA2-INTERACTING TRANSCRIPTIONAL REPRESSOR EMSY"/>
    <property type="match status" value="1"/>
</dbReference>
<proteinExistence type="predicted"/>
<feature type="region of interest" description="Disordered" evidence="3">
    <location>
        <begin position="833"/>
        <end position="860"/>
    </location>
</feature>
<feature type="region of interest" description="Disordered" evidence="3">
    <location>
        <begin position="410"/>
        <end position="461"/>
    </location>
</feature>
<accession>A0A2A2JJW2</accession>
<dbReference type="Proteomes" id="UP000218231">
    <property type="component" value="Unassembled WGS sequence"/>
</dbReference>
<feature type="region of interest" description="Disordered" evidence="3">
    <location>
        <begin position="875"/>
        <end position="937"/>
    </location>
</feature>
<feature type="compositionally biased region" description="Basic and acidic residues" evidence="3">
    <location>
        <begin position="422"/>
        <end position="432"/>
    </location>
</feature>
<comment type="subcellular location">
    <subcellularLocation>
        <location evidence="1">Nucleus</location>
    </subcellularLocation>
</comment>
<feature type="region of interest" description="Disordered" evidence="3">
    <location>
        <begin position="189"/>
        <end position="285"/>
    </location>
</feature>
<feature type="compositionally biased region" description="Low complexity" evidence="3">
    <location>
        <begin position="647"/>
        <end position="666"/>
    </location>
</feature>
<keyword evidence="2" id="KW-0539">Nucleus</keyword>